<dbReference type="SUPFAM" id="SSF103481">
    <property type="entry name" value="Multidrug resistance efflux transporter EmrE"/>
    <property type="match status" value="2"/>
</dbReference>
<evidence type="ECO:0000256" key="4">
    <source>
        <dbReference type="ARBA" id="ARBA00023136"/>
    </source>
</evidence>
<feature type="transmembrane region" description="Helical" evidence="5">
    <location>
        <begin position="307"/>
        <end position="325"/>
    </location>
</feature>
<feature type="transmembrane region" description="Helical" evidence="5">
    <location>
        <begin position="141"/>
        <end position="160"/>
    </location>
</feature>
<organism evidence="7 8">
    <name type="scientific">Caballeronia calidae</name>
    <dbReference type="NCBI Taxonomy" id="1777139"/>
    <lineage>
        <taxon>Bacteria</taxon>
        <taxon>Pseudomonadati</taxon>
        <taxon>Pseudomonadota</taxon>
        <taxon>Betaproteobacteria</taxon>
        <taxon>Burkholderiales</taxon>
        <taxon>Burkholderiaceae</taxon>
        <taxon>Caballeronia</taxon>
    </lineage>
</organism>
<evidence type="ECO:0000256" key="1">
    <source>
        <dbReference type="ARBA" id="ARBA00004141"/>
    </source>
</evidence>
<evidence type="ECO:0000259" key="6">
    <source>
        <dbReference type="Pfam" id="PF00892"/>
    </source>
</evidence>
<dbReference type="AlphaFoldDB" id="A0A158AT67"/>
<accession>A0A158AT67</accession>
<gene>
    <name evidence="7" type="ORF">AWB78_01881</name>
</gene>
<dbReference type="GO" id="GO:0016020">
    <property type="term" value="C:membrane"/>
    <property type="evidence" value="ECO:0007669"/>
    <property type="project" value="UniProtKB-SubCell"/>
</dbReference>
<dbReference type="PANTHER" id="PTHR32322">
    <property type="entry name" value="INNER MEMBRANE TRANSPORTER"/>
    <property type="match status" value="1"/>
</dbReference>
<feature type="transmembrane region" description="Helical" evidence="5">
    <location>
        <begin position="223"/>
        <end position="245"/>
    </location>
</feature>
<dbReference type="InterPro" id="IPR000620">
    <property type="entry name" value="EamA_dom"/>
</dbReference>
<feature type="transmembrane region" description="Helical" evidence="5">
    <location>
        <begin position="280"/>
        <end position="301"/>
    </location>
</feature>
<keyword evidence="4 5" id="KW-0472">Membrane</keyword>
<feature type="transmembrane region" description="Helical" evidence="5">
    <location>
        <begin position="167"/>
        <end position="188"/>
    </location>
</feature>
<proteinExistence type="predicted"/>
<dbReference type="Gene3D" id="1.10.3730.20">
    <property type="match status" value="1"/>
</dbReference>
<evidence type="ECO:0000256" key="3">
    <source>
        <dbReference type="ARBA" id="ARBA00022989"/>
    </source>
</evidence>
<keyword evidence="8" id="KW-1185">Reference proteome</keyword>
<dbReference type="Pfam" id="PF00892">
    <property type="entry name" value="EamA"/>
    <property type="match status" value="1"/>
</dbReference>
<name>A0A158AT67_9BURK</name>
<feature type="transmembrane region" description="Helical" evidence="5">
    <location>
        <begin position="251"/>
        <end position="273"/>
    </location>
</feature>
<dbReference type="PANTHER" id="PTHR32322:SF9">
    <property type="entry name" value="AMINO-ACID METABOLITE EFFLUX PUMP-RELATED"/>
    <property type="match status" value="1"/>
</dbReference>
<dbReference type="Proteomes" id="UP000071859">
    <property type="component" value="Unassembled WGS sequence"/>
</dbReference>
<feature type="transmembrane region" description="Helical" evidence="5">
    <location>
        <begin position="82"/>
        <end position="103"/>
    </location>
</feature>
<reference evidence="7" key="1">
    <citation type="submission" date="2016-01" db="EMBL/GenBank/DDBJ databases">
        <authorList>
            <person name="Peeters C."/>
        </authorList>
    </citation>
    <scope>NUCLEOTIDE SEQUENCE</scope>
    <source>
        <strain evidence="7">LMG 29321</strain>
    </source>
</reference>
<dbReference type="InterPro" id="IPR037185">
    <property type="entry name" value="EmrE-like"/>
</dbReference>
<comment type="subcellular location">
    <subcellularLocation>
        <location evidence="1">Membrane</location>
        <topology evidence="1">Multi-pass membrane protein</topology>
    </subcellularLocation>
</comment>
<feature type="domain" description="EamA" evidence="6">
    <location>
        <begin position="198"/>
        <end position="324"/>
    </location>
</feature>
<evidence type="ECO:0000256" key="5">
    <source>
        <dbReference type="SAM" id="Phobius"/>
    </source>
</evidence>
<keyword evidence="2 5" id="KW-0812">Transmembrane</keyword>
<evidence type="ECO:0000313" key="7">
    <source>
        <dbReference type="EMBL" id="SAK60197.1"/>
    </source>
</evidence>
<feature type="transmembrane region" description="Helical" evidence="5">
    <location>
        <begin position="194"/>
        <end position="211"/>
    </location>
</feature>
<feature type="transmembrane region" description="Helical" evidence="5">
    <location>
        <begin position="115"/>
        <end position="135"/>
    </location>
</feature>
<evidence type="ECO:0000313" key="8">
    <source>
        <dbReference type="Proteomes" id="UP000071859"/>
    </source>
</evidence>
<keyword evidence="3 5" id="KW-1133">Transmembrane helix</keyword>
<dbReference type="EMBL" id="FCOX02000007">
    <property type="protein sequence ID" value="SAK60197.1"/>
    <property type="molecule type" value="Genomic_DNA"/>
</dbReference>
<protein>
    <submittedName>
        <fullName evidence="7">Membrane protein</fullName>
    </submittedName>
</protein>
<feature type="transmembrane region" description="Helical" evidence="5">
    <location>
        <begin position="53"/>
        <end position="70"/>
    </location>
</feature>
<dbReference type="InterPro" id="IPR050638">
    <property type="entry name" value="AA-Vitamin_Transporters"/>
</dbReference>
<comment type="caution">
    <text evidence="7">The sequence shown here is derived from an EMBL/GenBank/DDBJ whole genome shotgun (WGS) entry which is preliminary data.</text>
</comment>
<sequence length="329" mass="33455">MRRRRASPPIEAVQHVFLARVRYSGAPSQSALPMSKLTSDAASSAAPSHGARLVVLTVVAMLAFAGNSLLCRLALKGTQLDAASFTLVRIASAALVLWAILLARGGGGQSMRRAGSFLSALALIGYAVTFSYAYVRLAAGTGALLLFGAVQATMIGYGIAIGERLAAIQWLGLLLALAGLVWLVLPGLAAPDPLSSALMIAAGVGWGVYSLRGRGQADPVAATAGNFVRALPFAMAVSALAFAHARFDAPGLAYAAASGAVTSGLGYVVWYAALKSLRPATAATVQLSVPVITAAGGVLLLGETLTARLVASSVAILGGIALVVLPKRH</sequence>
<evidence type="ECO:0000256" key="2">
    <source>
        <dbReference type="ARBA" id="ARBA00022692"/>
    </source>
</evidence>